<dbReference type="SUPFAM" id="SSF52266">
    <property type="entry name" value="SGNH hydrolase"/>
    <property type="match status" value="1"/>
</dbReference>
<keyword evidence="1" id="KW-1133">Transmembrane helix</keyword>
<comment type="caution">
    <text evidence="3">The sequence shown here is derived from an EMBL/GenBank/DDBJ whole genome shotgun (WGS) entry which is preliminary data.</text>
</comment>
<name>A0A5M6CX33_9BACT</name>
<dbReference type="InterPro" id="IPR036514">
    <property type="entry name" value="SGNH_hydro_sf"/>
</dbReference>
<evidence type="ECO:0000256" key="1">
    <source>
        <dbReference type="SAM" id="Phobius"/>
    </source>
</evidence>
<sequence>MKPEPNIRNIETRLGGIWAILLALCLNPWLVAYLLTADGKFESGKVPLVLGFISATLILYGFLSLAQKIRLSAAFSKILLLLASGFIAFYCTVLADRLIGKLLLPPAQNLIFPANSAVTYNTPEFNVTARINSLGFRDREYSLHKGNKFRIIVIGDSFTFGWGVNIQDTWVKLLEKKFQKEHPEIEILNLGRSGGSPETYEAIAAQAVPVLQPDLVIIALLQGNDLQQLLPTTEADTTTAPSPKLNLSRLLNIATANAYPNILRLLTATTLQTEVKPVWQEQAASITQHLTPTEKIRFRKLDATAKQLFLNGELNPDLIYSFLKDPKIYLHLQQTTSKPVKQAQQKLAQHLNNIRELTVQHHARLLTLTVPNKYYLCEKAMREHTSLGVAVDPAIIPRNIPDSLVMAVTKAIGIPFYSATDKMQAYCPTQQLYYTYDSHFTPLGNKLFSEAIFAELKEPVKAIMSKRK</sequence>
<proteinExistence type="predicted"/>
<dbReference type="Gene3D" id="3.40.50.1110">
    <property type="entry name" value="SGNH hydrolase"/>
    <property type="match status" value="1"/>
</dbReference>
<gene>
    <name evidence="3" type="ORF">F0145_23700</name>
</gene>
<accession>A0A5M6CX33</accession>
<dbReference type="EMBL" id="VWSF01000030">
    <property type="protein sequence ID" value="KAA5539794.1"/>
    <property type="molecule type" value="Genomic_DNA"/>
</dbReference>
<dbReference type="Pfam" id="PF13472">
    <property type="entry name" value="Lipase_GDSL_2"/>
    <property type="match status" value="1"/>
</dbReference>
<dbReference type="PANTHER" id="PTHR30383">
    <property type="entry name" value="THIOESTERASE 1/PROTEASE 1/LYSOPHOSPHOLIPASE L1"/>
    <property type="match status" value="1"/>
</dbReference>
<evidence type="ECO:0000313" key="3">
    <source>
        <dbReference type="EMBL" id="KAA5539794.1"/>
    </source>
</evidence>
<dbReference type="InterPro" id="IPR051532">
    <property type="entry name" value="Ester_Hydrolysis_Enzymes"/>
</dbReference>
<keyword evidence="1" id="KW-0812">Transmembrane</keyword>
<protein>
    <recommendedName>
        <fullName evidence="2">SGNH hydrolase-type esterase domain-containing protein</fullName>
    </recommendedName>
</protein>
<reference evidence="3 4" key="1">
    <citation type="submission" date="2019-09" db="EMBL/GenBank/DDBJ databases">
        <title>Genome sequence and assembly of Adhaeribacter sp.</title>
        <authorList>
            <person name="Chhetri G."/>
        </authorList>
    </citation>
    <scope>NUCLEOTIDE SEQUENCE [LARGE SCALE GENOMIC DNA]</scope>
    <source>
        <strain evidence="3 4">DK36</strain>
    </source>
</reference>
<evidence type="ECO:0000313" key="4">
    <source>
        <dbReference type="Proteomes" id="UP000323426"/>
    </source>
</evidence>
<keyword evidence="1" id="KW-0472">Membrane</keyword>
<dbReference type="RefSeq" id="WP_150092720.1">
    <property type="nucleotide sequence ID" value="NZ_VWSF01000030.1"/>
</dbReference>
<feature type="transmembrane region" description="Helical" evidence="1">
    <location>
        <begin position="78"/>
        <end position="95"/>
    </location>
</feature>
<dbReference type="InterPro" id="IPR013830">
    <property type="entry name" value="SGNH_hydro"/>
</dbReference>
<organism evidence="3 4">
    <name type="scientific">Adhaeribacter rhizoryzae</name>
    <dbReference type="NCBI Taxonomy" id="2607907"/>
    <lineage>
        <taxon>Bacteria</taxon>
        <taxon>Pseudomonadati</taxon>
        <taxon>Bacteroidota</taxon>
        <taxon>Cytophagia</taxon>
        <taxon>Cytophagales</taxon>
        <taxon>Hymenobacteraceae</taxon>
        <taxon>Adhaeribacter</taxon>
    </lineage>
</organism>
<evidence type="ECO:0000259" key="2">
    <source>
        <dbReference type="Pfam" id="PF13472"/>
    </source>
</evidence>
<feature type="domain" description="SGNH hydrolase-type esterase" evidence="2">
    <location>
        <begin position="153"/>
        <end position="272"/>
    </location>
</feature>
<feature type="transmembrane region" description="Helical" evidence="1">
    <location>
        <begin position="12"/>
        <end position="35"/>
    </location>
</feature>
<dbReference type="Proteomes" id="UP000323426">
    <property type="component" value="Unassembled WGS sequence"/>
</dbReference>
<keyword evidence="4" id="KW-1185">Reference proteome</keyword>
<dbReference type="GO" id="GO:0016788">
    <property type="term" value="F:hydrolase activity, acting on ester bonds"/>
    <property type="evidence" value="ECO:0007669"/>
    <property type="project" value="UniProtKB-ARBA"/>
</dbReference>
<dbReference type="AlphaFoldDB" id="A0A5M6CX33"/>
<feature type="transmembrane region" description="Helical" evidence="1">
    <location>
        <begin position="47"/>
        <end position="66"/>
    </location>
</feature>